<sequence>MNSNPSVPRGRGRGRGKPTQKGPAGPVGASTSPPPQNTSINPALNQQKQKSPLRNAGRGRGRAQHQKQITNQPQQATSSETGIQEQVTVKYDANGNIINPWTSSKKQALDLLHRKDYGKEGKSIDLYTNFYEINHNSTMKIHQYEISIEIQLPVKYQSNLTKQEAINIQIKPTNAKIEFSEIEKVYRKETQDLPYNLFSCADIILGFMPKMSYVSYGRNYFPRGQNVSDLGNGIQLWSGSVMAVKPGQWKLLVNIDEKHTAFYKEQNLKDFLYSVFPNKQSYRRDEIKKINDHLKGLQVQVTHNGHPRKHRVVALKEEPANKHEMTDNKTGVKMSIAEYFRRNKDITLQFPQLPCVQVEPKNRDIFLPVELCTIVEGQRCIRSLSERQIADIIKTSAKRPDVKKRNIDSAAKKLIGSSYELAKCYGLELSDTPMRVKGRVLQAPRLDYGSGASVVANGGQWRGKRMKTTQSLNCWGIFSMATKDRFDPRKFKNDLAREGQNMGINFRDPVVVRYINDRNFLREAEQIILQHQDLQYIFVILPPNTNNNIYSMVKEMEIAHGVITQCVRLDTYQRKFKPQTLGNILLKTNTKLGGINWELSFNMSPLANEMGKYVFGEPVMIVGADVTHWAKDKRILPTRTPRQKNKSTLD</sequence>
<reference evidence="4" key="1">
    <citation type="journal article" date="2012" name="BMC Genomics">
        <title>MicroRNAs and essential components of the microRNA processing machinery are not encoded in the genome of the ctenophore Mnemiopsis leidyi.</title>
        <authorList>
            <person name="Maxwell E.K."/>
            <person name="Ryan J.F."/>
            <person name="Schnitzler C.E."/>
            <person name="Browne W.E."/>
            <person name="Baxevanis A.D."/>
        </authorList>
    </citation>
    <scope>NUCLEOTIDE SEQUENCE</scope>
    <source>
        <strain evidence="4">ML04828a</strain>
    </source>
</reference>
<name>K9MV08_MNELE</name>
<feature type="region of interest" description="Disordered" evidence="1">
    <location>
        <begin position="1"/>
        <end position="83"/>
    </location>
</feature>
<feature type="compositionally biased region" description="Polar residues" evidence="1">
    <location>
        <begin position="66"/>
        <end position="83"/>
    </location>
</feature>
<dbReference type="OMA" id="VANCLYL"/>
<dbReference type="Pfam" id="PF08699">
    <property type="entry name" value="ArgoL1"/>
    <property type="match status" value="1"/>
</dbReference>
<dbReference type="SMART" id="SM01163">
    <property type="entry name" value="DUF1785"/>
    <property type="match status" value="1"/>
</dbReference>
<dbReference type="PROSITE" id="PS50822">
    <property type="entry name" value="PIWI"/>
    <property type="match status" value="1"/>
</dbReference>
<evidence type="ECO:0000313" key="4">
    <source>
        <dbReference type="EMBL" id="AFX84552.1"/>
    </source>
</evidence>
<evidence type="ECO:0000259" key="3">
    <source>
        <dbReference type="PROSITE" id="PS50822"/>
    </source>
</evidence>
<dbReference type="InterPro" id="IPR003165">
    <property type="entry name" value="Piwi"/>
</dbReference>
<dbReference type="InterPro" id="IPR003100">
    <property type="entry name" value="PAZ_dom"/>
</dbReference>
<dbReference type="InterPro" id="IPR012337">
    <property type="entry name" value="RNaseH-like_sf"/>
</dbReference>
<feature type="domain" description="PAZ" evidence="2">
    <location>
        <begin position="270"/>
        <end position="376"/>
    </location>
</feature>
<dbReference type="AlphaFoldDB" id="K9MV08"/>
<dbReference type="GO" id="GO:0003723">
    <property type="term" value="F:RNA binding"/>
    <property type="evidence" value="ECO:0007669"/>
    <property type="project" value="InterPro"/>
</dbReference>
<dbReference type="Gene3D" id="2.170.260.10">
    <property type="entry name" value="paz domain"/>
    <property type="match status" value="1"/>
</dbReference>
<dbReference type="InterPro" id="IPR014811">
    <property type="entry name" value="ArgoL1"/>
</dbReference>
<evidence type="ECO:0000256" key="1">
    <source>
        <dbReference type="SAM" id="MobiDB-lite"/>
    </source>
</evidence>
<dbReference type="CDD" id="cd02846">
    <property type="entry name" value="PAZ_argonaute_like"/>
    <property type="match status" value="1"/>
</dbReference>
<dbReference type="Gene3D" id="3.40.50.2300">
    <property type="match status" value="1"/>
</dbReference>
<dbReference type="EMBL" id="JX483728">
    <property type="protein sequence ID" value="AFX84552.1"/>
    <property type="molecule type" value="mRNA"/>
</dbReference>
<dbReference type="HOGENOM" id="CLU_421684_0_0_1"/>
<dbReference type="PANTHER" id="PTHR22891">
    <property type="entry name" value="EUKARYOTIC TRANSLATION INITIATION FACTOR 2C"/>
    <property type="match status" value="1"/>
</dbReference>
<proteinExistence type="evidence at transcript level"/>
<dbReference type="Pfam" id="PF02170">
    <property type="entry name" value="PAZ"/>
    <property type="match status" value="1"/>
</dbReference>
<dbReference type="SMART" id="SM00949">
    <property type="entry name" value="PAZ"/>
    <property type="match status" value="1"/>
</dbReference>
<dbReference type="Pfam" id="PF02171">
    <property type="entry name" value="Piwi"/>
    <property type="match status" value="1"/>
</dbReference>
<feature type="domain" description="Piwi" evidence="3">
    <location>
        <begin position="536"/>
        <end position="650"/>
    </location>
</feature>
<feature type="compositionally biased region" description="Polar residues" evidence="1">
    <location>
        <begin position="37"/>
        <end position="52"/>
    </location>
</feature>
<organism evidence="4">
    <name type="scientific">Mnemiopsis leidyi</name>
    <name type="common">Sea walnut</name>
    <name type="synonym">Warty comb jellyfish</name>
    <dbReference type="NCBI Taxonomy" id="27923"/>
    <lineage>
        <taxon>Eukaryota</taxon>
        <taxon>Metazoa</taxon>
        <taxon>Ctenophora</taxon>
        <taxon>Tentaculata</taxon>
        <taxon>Lobata</taxon>
        <taxon>Bolinopsidae</taxon>
        <taxon>Mnemiopsis</taxon>
    </lineage>
</organism>
<dbReference type="SUPFAM" id="SSF53098">
    <property type="entry name" value="Ribonuclease H-like"/>
    <property type="match status" value="1"/>
</dbReference>
<accession>K9MV08</accession>
<evidence type="ECO:0000259" key="2">
    <source>
        <dbReference type="PROSITE" id="PS50821"/>
    </source>
</evidence>
<dbReference type="SUPFAM" id="SSF101690">
    <property type="entry name" value="PAZ domain"/>
    <property type="match status" value="1"/>
</dbReference>
<dbReference type="InterPro" id="IPR036085">
    <property type="entry name" value="PAZ_dom_sf"/>
</dbReference>
<gene>
    <name evidence="4" type="primary">Ago</name>
</gene>
<protein>
    <submittedName>
        <fullName evidence="4">Argonaute</fullName>
    </submittedName>
</protein>
<dbReference type="PROSITE" id="PS50821">
    <property type="entry name" value="PAZ"/>
    <property type="match status" value="1"/>
</dbReference>